<keyword evidence="8" id="KW-1185">Reference proteome</keyword>
<dbReference type="RefSeq" id="WP_084566637.1">
    <property type="nucleotide sequence ID" value="NZ_FTOJ01000005.1"/>
</dbReference>
<evidence type="ECO:0000313" key="6">
    <source>
        <dbReference type="EMBL" id="SIS88353.1"/>
    </source>
</evidence>
<dbReference type="OrthoDB" id="667970at2"/>
<evidence type="ECO:0000256" key="1">
    <source>
        <dbReference type="ARBA" id="ARBA00010923"/>
    </source>
</evidence>
<dbReference type="PANTHER" id="PTHR30408:SF12">
    <property type="entry name" value="TYPE I RESTRICTION ENZYME MJAVIII SPECIFICITY SUBUNIT"/>
    <property type="match status" value="1"/>
</dbReference>
<evidence type="ECO:0000256" key="3">
    <source>
        <dbReference type="ARBA" id="ARBA00023125"/>
    </source>
</evidence>
<dbReference type="Pfam" id="PF01420">
    <property type="entry name" value="Methylase_S"/>
    <property type="match status" value="2"/>
</dbReference>
<protein>
    <submittedName>
        <fullName evidence="6">Type I restriction enzyme, S subunit</fullName>
    </submittedName>
</protein>
<keyword evidence="3" id="KW-0238">DNA-binding</keyword>
<name>A0A1N7MQD4_9FLAO</name>
<dbReference type="GO" id="GO:0003677">
    <property type="term" value="F:DNA binding"/>
    <property type="evidence" value="ECO:0007669"/>
    <property type="project" value="UniProtKB-KW"/>
</dbReference>
<evidence type="ECO:0000256" key="2">
    <source>
        <dbReference type="ARBA" id="ARBA00022747"/>
    </source>
</evidence>
<gene>
    <name evidence="5" type="ORF">B0A70_09570</name>
    <name evidence="6" type="ORF">SAMN05421796_105135</name>
</gene>
<dbReference type="GO" id="GO:0009307">
    <property type="term" value="P:DNA restriction-modification system"/>
    <property type="evidence" value="ECO:0007669"/>
    <property type="project" value="UniProtKB-KW"/>
</dbReference>
<dbReference type="InterPro" id="IPR052021">
    <property type="entry name" value="Type-I_RS_S_subunit"/>
</dbReference>
<dbReference type="SUPFAM" id="SSF116734">
    <property type="entry name" value="DNA methylase specificity domain"/>
    <property type="match status" value="2"/>
</dbReference>
<reference evidence="6" key="2">
    <citation type="submission" date="2017-01" db="EMBL/GenBank/DDBJ databases">
        <authorList>
            <person name="Mah S.A."/>
            <person name="Swanson W.J."/>
            <person name="Moy G.W."/>
            <person name="Vacquier V.D."/>
        </authorList>
    </citation>
    <scope>NUCLEOTIDE SEQUENCE [LARGE SCALE GENOMIC DNA]</scope>
    <source>
        <strain evidence="6">DSM 21068</strain>
    </source>
</reference>
<feature type="domain" description="Type I restriction modification DNA specificity" evidence="4">
    <location>
        <begin position="22"/>
        <end position="204"/>
    </location>
</feature>
<proteinExistence type="inferred from homology"/>
<dbReference type="EMBL" id="MUGO01000013">
    <property type="protein sequence ID" value="PQA93397.1"/>
    <property type="molecule type" value="Genomic_DNA"/>
</dbReference>
<dbReference type="Proteomes" id="UP000186246">
    <property type="component" value="Unassembled WGS sequence"/>
</dbReference>
<dbReference type="InterPro" id="IPR000055">
    <property type="entry name" value="Restrct_endonuc_typeI_TRD"/>
</dbReference>
<accession>A0A1N7MQD4</accession>
<dbReference type="REBASE" id="263270">
    <property type="entry name" value="S.Cpi21068ORF9580P"/>
</dbReference>
<reference evidence="7" key="3">
    <citation type="submission" date="2017-01" db="EMBL/GenBank/DDBJ databases">
        <authorList>
            <person name="Varghese N."/>
            <person name="Submissions S."/>
        </authorList>
    </citation>
    <scope>NUCLEOTIDE SEQUENCE [LARGE SCALE GENOMIC DNA]</scope>
    <source>
        <strain evidence="7">DSM 21068</strain>
    </source>
</reference>
<dbReference type="Gene3D" id="3.90.220.20">
    <property type="entry name" value="DNA methylase specificity domains"/>
    <property type="match status" value="3"/>
</dbReference>
<dbReference type="EMBL" id="FTOJ01000005">
    <property type="protein sequence ID" value="SIS88353.1"/>
    <property type="molecule type" value="Genomic_DNA"/>
</dbReference>
<evidence type="ECO:0000313" key="7">
    <source>
        <dbReference type="Proteomes" id="UP000186246"/>
    </source>
</evidence>
<dbReference type="AlphaFoldDB" id="A0A1N7MQD4"/>
<dbReference type="Proteomes" id="UP000238314">
    <property type="component" value="Unassembled WGS sequence"/>
</dbReference>
<evidence type="ECO:0000313" key="8">
    <source>
        <dbReference type="Proteomes" id="UP000238314"/>
    </source>
</evidence>
<dbReference type="PANTHER" id="PTHR30408">
    <property type="entry name" value="TYPE-1 RESTRICTION ENZYME ECOKI SPECIFICITY PROTEIN"/>
    <property type="match status" value="1"/>
</dbReference>
<organism evidence="6 7">
    <name type="scientific">Chryseobacterium piscicola</name>
    <dbReference type="NCBI Taxonomy" id="551459"/>
    <lineage>
        <taxon>Bacteria</taxon>
        <taxon>Pseudomonadati</taxon>
        <taxon>Bacteroidota</taxon>
        <taxon>Flavobacteriia</taxon>
        <taxon>Flavobacteriales</taxon>
        <taxon>Weeksellaceae</taxon>
        <taxon>Chryseobacterium group</taxon>
        <taxon>Chryseobacterium</taxon>
    </lineage>
</organism>
<keyword evidence="2" id="KW-0680">Restriction system</keyword>
<evidence type="ECO:0000259" key="4">
    <source>
        <dbReference type="Pfam" id="PF01420"/>
    </source>
</evidence>
<dbReference type="InterPro" id="IPR044946">
    <property type="entry name" value="Restrct_endonuc_typeI_TRD_sf"/>
</dbReference>
<evidence type="ECO:0000313" key="5">
    <source>
        <dbReference type="EMBL" id="PQA93397.1"/>
    </source>
</evidence>
<comment type="similarity">
    <text evidence="1">Belongs to the type-I restriction system S methylase family.</text>
</comment>
<sequence>MMKNKKQKLIPKLRFPEFKNEENWTIKRLADFDNLPSGDGDWILSKDISSNGSYKIVQLSSIGFGSFKEKVLKTISEETFLELNGTPIEKGDLLINRMVDANKINCCIFPYEGKYVTSVDVCWIRQNPYINNYFLMSLLSTGDNQIKLLSLSSGAGRVRISKSNLFENFFFPLPKNQKEEQKIASCLSTLDEVITAHSRKLNLLKDHKKALMQNLFPQKGQKVPNFRFPEFKNNGDWVKKKLGDKDVAFIVNEKIPIETLNVSTYISTENMLAEFNGVSMASNLPLFGNFTKFKNDDILISNIRPYLKKVWKANKIGGASNDVIVFRAKEKVISEFLEFILKNEVFINYVMESAKGVKMPRGDKDSMLQYPIFIPSKKEQQKIASCLSTVDELITVQKAKIKQLKIHKKGVMQGLFPKMSE</sequence>
<dbReference type="STRING" id="551459.SAMN05421796_105135"/>
<reference evidence="5 8" key="1">
    <citation type="submission" date="2016-11" db="EMBL/GenBank/DDBJ databases">
        <title>Whole genomes of Flavobacteriaceae.</title>
        <authorList>
            <person name="Stine C."/>
            <person name="Li C."/>
            <person name="Tadesse D."/>
        </authorList>
    </citation>
    <scope>NUCLEOTIDE SEQUENCE [LARGE SCALE GENOMIC DNA]</scope>
    <source>
        <strain evidence="5 8">DSM 21068</strain>
    </source>
</reference>
<feature type="domain" description="Type I restriction modification DNA specificity" evidence="4">
    <location>
        <begin position="235"/>
        <end position="405"/>
    </location>
</feature>